<keyword evidence="3" id="KW-1185">Reference proteome</keyword>
<dbReference type="RefSeq" id="WP_160799226.1">
    <property type="nucleotide sequence ID" value="NZ_WUUL01000001.1"/>
</dbReference>
<dbReference type="Proteomes" id="UP000430692">
    <property type="component" value="Unassembled WGS sequence"/>
</dbReference>
<accession>A0A6I4VP36</accession>
<evidence type="ECO:0000256" key="1">
    <source>
        <dbReference type="SAM" id="Phobius"/>
    </source>
</evidence>
<feature type="transmembrane region" description="Helical" evidence="1">
    <location>
        <begin position="164"/>
        <end position="185"/>
    </location>
</feature>
<keyword evidence="1" id="KW-0472">Membrane</keyword>
<feature type="transmembrane region" description="Helical" evidence="1">
    <location>
        <begin position="21"/>
        <end position="39"/>
    </location>
</feature>
<dbReference type="AlphaFoldDB" id="A0A6I4VP36"/>
<reference evidence="2 3" key="1">
    <citation type="submission" date="2019-12" db="EMBL/GenBank/DDBJ databases">
        <title>Whole-genome analyses of novel actinobacteria.</title>
        <authorList>
            <person name="Sahin N."/>
            <person name="Saygin H."/>
        </authorList>
    </citation>
    <scope>NUCLEOTIDE SEQUENCE [LARGE SCALE GENOMIC DNA]</scope>
    <source>
        <strain evidence="2 3">KC615</strain>
    </source>
</reference>
<evidence type="ECO:0000313" key="3">
    <source>
        <dbReference type="Proteomes" id="UP000430692"/>
    </source>
</evidence>
<comment type="caution">
    <text evidence="2">The sequence shown here is derived from an EMBL/GenBank/DDBJ whole genome shotgun (WGS) entry which is preliminary data.</text>
</comment>
<feature type="transmembrane region" description="Helical" evidence="1">
    <location>
        <begin position="76"/>
        <end position="94"/>
    </location>
</feature>
<sequence length="187" mass="21592">MNHDTQNRSISLTGARYTLRLWVLYVLPFVSGLIITNFFEWSYLWPVLLLLTTLVVIAFNLVVVLNDWYRKPIARYPIIFQLYAACFFGVMLFGKALGDSLLYMLLAFVFIINTLLGYYYRRNITACGIVSRSILVLNTILPITYAFLYLYFHSDVSMFLEAPGMISSICLGLTYFCGVIVESIYRF</sequence>
<evidence type="ECO:0000313" key="2">
    <source>
        <dbReference type="EMBL" id="MXQ52171.1"/>
    </source>
</evidence>
<proteinExistence type="predicted"/>
<gene>
    <name evidence="2" type="ORF">GSM42_00090</name>
</gene>
<keyword evidence="1" id="KW-0812">Transmembrane</keyword>
<name>A0A6I4VP36_9BACL</name>
<protein>
    <submittedName>
        <fullName evidence="2">Uncharacterized protein</fullName>
    </submittedName>
</protein>
<organism evidence="2 3">
    <name type="scientific">Shimazuella alba</name>
    <dbReference type="NCBI Taxonomy" id="2690964"/>
    <lineage>
        <taxon>Bacteria</taxon>
        <taxon>Bacillati</taxon>
        <taxon>Bacillota</taxon>
        <taxon>Bacilli</taxon>
        <taxon>Bacillales</taxon>
        <taxon>Thermoactinomycetaceae</taxon>
        <taxon>Shimazuella</taxon>
    </lineage>
</organism>
<dbReference type="EMBL" id="WUUL01000001">
    <property type="protein sequence ID" value="MXQ52171.1"/>
    <property type="molecule type" value="Genomic_DNA"/>
</dbReference>
<feature type="transmembrane region" description="Helical" evidence="1">
    <location>
        <begin position="100"/>
        <end position="120"/>
    </location>
</feature>
<feature type="transmembrane region" description="Helical" evidence="1">
    <location>
        <begin position="45"/>
        <end position="64"/>
    </location>
</feature>
<feature type="transmembrane region" description="Helical" evidence="1">
    <location>
        <begin position="132"/>
        <end position="152"/>
    </location>
</feature>
<keyword evidence="1" id="KW-1133">Transmembrane helix</keyword>